<dbReference type="Gene3D" id="3.40.50.300">
    <property type="entry name" value="P-loop containing nucleotide triphosphate hydrolases"/>
    <property type="match status" value="1"/>
</dbReference>
<dbReference type="Gene3D" id="3.40.50.1000">
    <property type="entry name" value="HAD superfamily/HAD-like"/>
    <property type="match status" value="1"/>
</dbReference>
<dbReference type="SUPFAM" id="SSF53271">
    <property type="entry name" value="PRTase-like"/>
    <property type="match status" value="1"/>
</dbReference>
<dbReference type="Pfam" id="PF12710">
    <property type="entry name" value="HAD"/>
    <property type="match status" value="1"/>
</dbReference>
<organism evidence="2 3">
    <name type="scientific">Pseudoneurospora amorphoporcata</name>
    <dbReference type="NCBI Taxonomy" id="241081"/>
    <lineage>
        <taxon>Eukaryota</taxon>
        <taxon>Fungi</taxon>
        <taxon>Dikarya</taxon>
        <taxon>Ascomycota</taxon>
        <taxon>Pezizomycotina</taxon>
        <taxon>Sordariomycetes</taxon>
        <taxon>Sordariomycetidae</taxon>
        <taxon>Sordariales</taxon>
        <taxon>Sordariaceae</taxon>
        <taxon>Pseudoneurospora</taxon>
    </lineage>
</organism>
<keyword evidence="3" id="KW-1185">Reference proteome</keyword>
<dbReference type="InterPro" id="IPR029057">
    <property type="entry name" value="PRTase-like"/>
</dbReference>
<keyword evidence="2" id="KW-0808">Transferase</keyword>
<dbReference type="InterPro" id="IPR050582">
    <property type="entry name" value="HAD-like_SerB"/>
</dbReference>
<dbReference type="SUPFAM" id="SSF56784">
    <property type="entry name" value="HAD-like"/>
    <property type="match status" value="1"/>
</dbReference>
<reference evidence="2" key="2">
    <citation type="submission" date="2023-06" db="EMBL/GenBank/DDBJ databases">
        <authorList>
            <consortium name="Lawrence Berkeley National Laboratory"/>
            <person name="Mondo S.J."/>
            <person name="Hensen N."/>
            <person name="Bonometti L."/>
            <person name="Westerberg I."/>
            <person name="Brannstrom I.O."/>
            <person name="Guillou S."/>
            <person name="Cros-Aarteil S."/>
            <person name="Calhoun S."/>
            <person name="Haridas S."/>
            <person name="Kuo A."/>
            <person name="Pangilinan J."/>
            <person name="Riley R."/>
            <person name="Labutti K."/>
            <person name="Andreopoulos B."/>
            <person name="Lipzen A."/>
            <person name="Chen C."/>
            <person name="Yanf M."/>
            <person name="Daum C."/>
            <person name="Ng V."/>
            <person name="Clum A."/>
            <person name="Steindorff A."/>
            <person name="Ohm R."/>
            <person name="Martin F."/>
            <person name="Silar P."/>
            <person name="Natvig D."/>
            <person name="Lalanne C."/>
            <person name="Gautier V."/>
            <person name="Ament-Velasquez S.L."/>
            <person name="Kruys A."/>
            <person name="Hutchinson M.I."/>
            <person name="Powell A.J."/>
            <person name="Barry K."/>
            <person name="Miller A.N."/>
            <person name="Grigoriev I.V."/>
            <person name="Debuchy R."/>
            <person name="Gladieux P."/>
            <person name="Thoren M.H."/>
            <person name="Johannesson H."/>
        </authorList>
    </citation>
    <scope>NUCLEOTIDE SEQUENCE</scope>
    <source>
        <strain evidence="2">CBS 626.80</strain>
    </source>
</reference>
<sequence>MGPDRGLDDFNALSEQEKTRYRELAITHIRDECQKTGLAAIVAGHYMFWPRDSEQGTVVWTKADQDTFTHIVYLQVAAETLCRRRQRDQTRKREPVTPAHLHKWQEEEMRQLDAIAKDSGICFVPLESALINPASPIREISEMLHEYRTESEHYNHVRVLATVDEVLANVRACRDTKITTALVFDADKTLTAEDTGREFWKREASRKRDIGQQVSTPAEDIFREHGYTYEAFRQVAMSYSKVKGFEELCNDVAKNTTLYPEFLSLLRRVKTHGHVMALVVTCGLRQIWENVIEEQGLGQYVKVIGGGGIDERLIITDKSKEAVVNRLRGPPHNLRVVAFGDSPLDLPMLQAADEGIVVVGDECTRSASMEDALSTAIEQLGINGPPHGHNLRQTIIPHTVTPRLDTALLPVVDLLDPTSAFNQFLFGGLPSSLLHATDRPSAKLMATPTRDANISGPALREAHRRIGWYLATEFITSLVGLEEYSIPHVQGHNTTGHRLLHEQDTTIVALMRGGEPMAFGVNDAFPLAMFLHAKTPEDVKPHHLSKQHTIILVDSVVNNGKTVLEFRERIRAMGEEGKDIRVVVVAGVVQVEATGAEHELGRVLRSDGKFRLVALRVSDNKFTGRGGTDTGNRLFGTTRLD</sequence>
<gene>
    <name evidence="2" type="ORF">QBC32DRAFT_352433</name>
</gene>
<dbReference type="Proteomes" id="UP001303222">
    <property type="component" value="Unassembled WGS sequence"/>
</dbReference>
<proteinExistence type="predicted"/>
<dbReference type="PANTHER" id="PTHR43344">
    <property type="entry name" value="PHOSPHOSERINE PHOSPHATASE"/>
    <property type="match status" value="1"/>
</dbReference>
<dbReference type="GO" id="GO:0016757">
    <property type="term" value="F:glycosyltransferase activity"/>
    <property type="evidence" value="ECO:0007669"/>
    <property type="project" value="UniProtKB-KW"/>
</dbReference>
<accession>A0AAN6SC10</accession>
<dbReference type="Pfam" id="PF13207">
    <property type="entry name" value="AAA_17"/>
    <property type="match status" value="1"/>
</dbReference>
<reference evidence="2" key="1">
    <citation type="journal article" date="2023" name="Mol. Phylogenet. Evol.">
        <title>Genome-scale phylogeny and comparative genomics of the fungal order Sordariales.</title>
        <authorList>
            <person name="Hensen N."/>
            <person name="Bonometti L."/>
            <person name="Westerberg I."/>
            <person name="Brannstrom I.O."/>
            <person name="Guillou S."/>
            <person name="Cros-Aarteil S."/>
            <person name="Calhoun S."/>
            <person name="Haridas S."/>
            <person name="Kuo A."/>
            <person name="Mondo S."/>
            <person name="Pangilinan J."/>
            <person name="Riley R."/>
            <person name="LaButti K."/>
            <person name="Andreopoulos B."/>
            <person name="Lipzen A."/>
            <person name="Chen C."/>
            <person name="Yan M."/>
            <person name="Daum C."/>
            <person name="Ng V."/>
            <person name="Clum A."/>
            <person name="Steindorff A."/>
            <person name="Ohm R.A."/>
            <person name="Martin F."/>
            <person name="Silar P."/>
            <person name="Natvig D.O."/>
            <person name="Lalanne C."/>
            <person name="Gautier V."/>
            <person name="Ament-Velasquez S.L."/>
            <person name="Kruys A."/>
            <person name="Hutchinson M.I."/>
            <person name="Powell A.J."/>
            <person name="Barry K."/>
            <person name="Miller A.N."/>
            <person name="Grigoriev I.V."/>
            <person name="Debuchy R."/>
            <person name="Gladieux P."/>
            <person name="Hiltunen Thoren M."/>
            <person name="Johannesson H."/>
        </authorList>
    </citation>
    <scope>NUCLEOTIDE SEQUENCE</scope>
    <source>
        <strain evidence="2">CBS 626.80</strain>
    </source>
</reference>
<dbReference type="GO" id="GO:0005737">
    <property type="term" value="C:cytoplasm"/>
    <property type="evidence" value="ECO:0007669"/>
    <property type="project" value="TreeGrafter"/>
</dbReference>
<dbReference type="InterPro" id="IPR000836">
    <property type="entry name" value="PRTase_dom"/>
</dbReference>
<dbReference type="Gene3D" id="3.40.50.2020">
    <property type="match status" value="1"/>
</dbReference>
<dbReference type="AlphaFoldDB" id="A0AAN6SC10"/>
<feature type="domain" description="Phosphoribosyltransferase" evidence="1">
    <location>
        <begin position="437"/>
        <end position="637"/>
    </location>
</feature>
<dbReference type="GO" id="GO:0000287">
    <property type="term" value="F:magnesium ion binding"/>
    <property type="evidence" value="ECO:0007669"/>
    <property type="project" value="TreeGrafter"/>
</dbReference>
<dbReference type="InterPro" id="IPR036412">
    <property type="entry name" value="HAD-like_sf"/>
</dbReference>
<keyword evidence="2" id="KW-0328">Glycosyltransferase</keyword>
<dbReference type="EMBL" id="MU859285">
    <property type="protein sequence ID" value="KAK3948095.1"/>
    <property type="molecule type" value="Genomic_DNA"/>
</dbReference>
<dbReference type="CDD" id="cd06223">
    <property type="entry name" value="PRTases_typeI"/>
    <property type="match status" value="1"/>
</dbReference>
<name>A0AAN6SC10_9PEZI</name>
<dbReference type="Pfam" id="PF14681">
    <property type="entry name" value="UPRTase"/>
    <property type="match status" value="1"/>
</dbReference>
<dbReference type="InterPro" id="IPR027417">
    <property type="entry name" value="P-loop_NTPase"/>
</dbReference>
<dbReference type="GO" id="GO:0036424">
    <property type="term" value="F:L-phosphoserine phosphatase activity"/>
    <property type="evidence" value="ECO:0007669"/>
    <property type="project" value="TreeGrafter"/>
</dbReference>
<dbReference type="GO" id="GO:0006564">
    <property type="term" value="P:L-serine biosynthetic process"/>
    <property type="evidence" value="ECO:0007669"/>
    <property type="project" value="TreeGrafter"/>
</dbReference>
<dbReference type="InterPro" id="IPR023214">
    <property type="entry name" value="HAD_sf"/>
</dbReference>
<evidence type="ECO:0000313" key="2">
    <source>
        <dbReference type="EMBL" id="KAK3948095.1"/>
    </source>
</evidence>
<evidence type="ECO:0000313" key="3">
    <source>
        <dbReference type="Proteomes" id="UP001303222"/>
    </source>
</evidence>
<protein>
    <submittedName>
        <fullName evidence="2">Uracil phosphoribosyltransferase-domain-containing protein</fullName>
    </submittedName>
</protein>
<comment type="caution">
    <text evidence="2">The sequence shown here is derived from an EMBL/GenBank/DDBJ whole genome shotgun (WGS) entry which is preliminary data.</text>
</comment>
<evidence type="ECO:0000259" key="1">
    <source>
        <dbReference type="Pfam" id="PF14681"/>
    </source>
</evidence>
<dbReference type="PANTHER" id="PTHR43344:SF20">
    <property type="entry name" value="URACIL PHOSPHORIBOSYLTRANSFERASE"/>
    <property type="match status" value="1"/>
</dbReference>